<keyword evidence="1" id="KW-0732">Signal</keyword>
<sequence>MGLLRRIAGSVLLVGGLLAATITPSAAATAAVGPVDLKFIGIGSGPDNLAYGYAFDSAYYQAAGMGFASSQCRVIAGPYHMLQLPSGFGQWGVEIRCTGEPSVTAPTRNLVRYLGSEHMSTTWNVLEADGYHSEGSLGRLYTTPVAGTRPLYMCQNAKDTFTSPDVNCEGKTYVTRLGWIYSAKPANVLTKLVRRCRTNGPLEHFDSNSNTCEGQDAEGILGYALL</sequence>
<reference evidence="2 3" key="1">
    <citation type="submission" date="2023-03" db="EMBL/GenBank/DDBJ databases">
        <title>Isolation and description of six Streptomyces strains from soil environments, able to metabolize different microbial glucans.</title>
        <authorList>
            <person name="Widen T."/>
            <person name="Larsbrink J."/>
        </authorList>
    </citation>
    <scope>NUCLEOTIDE SEQUENCE [LARGE SCALE GENOMIC DNA]</scope>
    <source>
        <strain evidence="2 3">Mut1</strain>
    </source>
</reference>
<evidence type="ECO:0000313" key="3">
    <source>
        <dbReference type="Proteomes" id="UP001239522"/>
    </source>
</evidence>
<dbReference type="RefSeq" id="WP_306056549.1">
    <property type="nucleotide sequence ID" value="NZ_CP120997.1"/>
</dbReference>
<proteinExistence type="predicted"/>
<feature type="signal peptide" evidence="1">
    <location>
        <begin position="1"/>
        <end position="27"/>
    </location>
</feature>
<evidence type="ECO:0000256" key="1">
    <source>
        <dbReference type="SAM" id="SignalP"/>
    </source>
</evidence>
<evidence type="ECO:0000313" key="2">
    <source>
        <dbReference type="EMBL" id="WLQ35694.1"/>
    </source>
</evidence>
<gene>
    <name evidence="2" type="ORF">P8A18_20735</name>
</gene>
<dbReference type="Proteomes" id="UP001239522">
    <property type="component" value="Chromosome"/>
</dbReference>
<dbReference type="EMBL" id="CP120997">
    <property type="protein sequence ID" value="WLQ35694.1"/>
    <property type="molecule type" value="Genomic_DNA"/>
</dbReference>
<protein>
    <recommendedName>
        <fullName evidence="4">Secreted protein</fullName>
    </recommendedName>
</protein>
<keyword evidence="3" id="KW-1185">Reference proteome</keyword>
<evidence type="ECO:0008006" key="4">
    <source>
        <dbReference type="Google" id="ProtNLM"/>
    </source>
</evidence>
<name>A0ABY9HMQ4_9ACTN</name>
<accession>A0ABY9HMQ4</accession>
<feature type="chain" id="PRO_5045112144" description="Secreted protein" evidence="1">
    <location>
        <begin position="28"/>
        <end position="226"/>
    </location>
</feature>
<organism evidence="2 3">
    <name type="scientific">Streptomyces castrisilvae</name>
    <dbReference type="NCBI Taxonomy" id="3033811"/>
    <lineage>
        <taxon>Bacteria</taxon>
        <taxon>Bacillati</taxon>
        <taxon>Actinomycetota</taxon>
        <taxon>Actinomycetes</taxon>
        <taxon>Kitasatosporales</taxon>
        <taxon>Streptomycetaceae</taxon>
        <taxon>Streptomyces</taxon>
    </lineage>
</organism>